<organism evidence="2 3">
    <name type="scientific">Neptunomonas qingdaonensis</name>
    <dbReference type="NCBI Taxonomy" id="1045558"/>
    <lineage>
        <taxon>Bacteria</taxon>
        <taxon>Pseudomonadati</taxon>
        <taxon>Pseudomonadota</taxon>
        <taxon>Gammaproteobacteria</taxon>
        <taxon>Oceanospirillales</taxon>
        <taxon>Oceanospirillaceae</taxon>
        <taxon>Neptunomonas</taxon>
    </lineage>
</organism>
<dbReference type="STRING" id="1045558.SAMN05216175_102319"/>
<accession>A0A1I2N6F5</accession>
<sequence length="227" mass="24856">MNNQKSDMSRASIFSAIKNATPTITKDAETIQQEALEILKESEFARPKLSSDDATEALVLRIEAGLVIGTSCEKISALDDLPASVNQFLGKYSLPQELKVQGIDRLQKLNWQGISTDIDIQKDNTVGLCWAEYGIAETGSFVVHSSTEMPILLNFLPLYLIAVIPKSKILHYMDDYALIANEIAKKGETPRNMCLISGVSGTTDIEGVLVQGAHGPEILHIIILEDQ</sequence>
<dbReference type="InterPro" id="IPR003741">
    <property type="entry name" value="LUD_dom"/>
</dbReference>
<dbReference type="PANTHER" id="PTHR43682:SF1">
    <property type="entry name" value="LACTATE UTILIZATION PROTEIN C"/>
    <property type="match status" value="1"/>
</dbReference>
<dbReference type="EMBL" id="FOOU01000002">
    <property type="protein sequence ID" value="SFF99183.1"/>
    <property type="molecule type" value="Genomic_DNA"/>
</dbReference>
<evidence type="ECO:0000313" key="2">
    <source>
        <dbReference type="EMBL" id="SFF99183.1"/>
    </source>
</evidence>
<dbReference type="InterPro" id="IPR024185">
    <property type="entry name" value="FTHF_cligase-like_sf"/>
</dbReference>
<evidence type="ECO:0000313" key="3">
    <source>
        <dbReference type="Proteomes" id="UP000198623"/>
    </source>
</evidence>
<dbReference type="PANTHER" id="PTHR43682">
    <property type="entry name" value="LACTATE UTILIZATION PROTEIN C"/>
    <property type="match status" value="1"/>
</dbReference>
<dbReference type="Gene3D" id="3.40.50.10420">
    <property type="entry name" value="NagB/RpiA/CoA transferase-like"/>
    <property type="match status" value="1"/>
</dbReference>
<evidence type="ECO:0000259" key="1">
    <source>
        <dbReference type="Pfam" id="PF02589"/>
    </source>
</evidence>
<dbReference type="Proteomes" id="UP000198623">
    <property type="component" value="Unassembled WGS sequence"/>
</dbReference>
<dbReference type="AlphaFoldDB" id="A0A1I2N6F5"/>
<keyword evidence="3" id="KW-1185">Reference proteome</keyword>
<proteinExistence type="predicted"/>
<name>A0A1I2N6F5_9GAMM</name>
<dbReference type="SUPFAM" id="SSF100950">
    <property type="entry name" value="NagB/RpiA/CoA transferase-like"/>
    <property type="match status" value="1"/>
</dbReference>
<dbReference type="Pfam" id="PF02589">
    <property type="entry name" value="LUD_dom"/>
    <property type="match status" value="1"/>
</dbReference>
<dbReference type="RefSeq" id="WP_090724986.1">
    <property type="nucleotide sequence ID" value="NZ_FOOU01000002.1"/>
</dbReference>
<reference evidence="3" key="1">
    <citation type="submission" date="2016-10" db="EMBL/GenBank/DDBJ databases">
        <authorList>
            <person name="Varghese N."/>
            <person name="Submissions S."/>
        </authorList>
    </citation>
    <scope>NUCLEOTIDE SEQUENCE [LARGE SCALE GENOMIC DNA]</scope>
    <source>
        <strain evidence="3">CGMCC 1.10971</strain>
    </source>
</reference>
<gene>
    <name evidence="2" type="ORF">SAMN05216175_102319</name>
</gene>
<dbReference type="OrthoDB" id="9794157at2"/>
<feature type="domain" description="LUD" evidence="1">
    <location>
        <begin position="19"/>
        <end position="224"/>
    </location>
</feature>
<dbReference type="InterPro" id="IPR037171">
    <property type="entry name" value="NagB/RpiA_transferase-like"/>
</dbReference>
<protein>
    <submittedName>
        <fullName evidence="2">L-lactate dehydrogenase complex protein LldG</fullName>
    </submittedName>
</protein>